<dbReference type="AlphaFoldDB" id="A0A2S9J875"/>
<evidence type="ECO:0000256" key="1">
    <source>
        <dbReference type="SAM" id="SignalP"/>
    </source>
</evidence>
<evidence type="ECO:0008006" key="4">
    <source>
        <dbReference type="Google" id="ProtNLM"/>
    </source>
</evidence>
<dbReference type="OrthoDB" id="1267278at2"/>
<accession>A0A2S9J875</accession>
<sequence length="131" mass="14028">MTKISNIVQTGLLTLATAFTAQAQDKKISAKAFEGIVVAGYVDGGAYLNCTGPSVKYTEQKWNLTLGFLPALKIKKDSAPVKNSTLTPTLALGATLTLFKHFAIQIPTFYTPKTSTQNGRWTLGAGLGYKI</sequence>
<comment type="caution">
    <text evidence="2">The sequence shown here is derived from an EMBL/GenBank/DDBJ whole genome shotgun (WGS) entry which is preliminary data.</text>
</comment>
<evidence type="ECO:0000313" key="3">
    <source>
        <dbReference type="Proteomes" id="UP000239711"/>
    </source>
</evidence>
<feature type="signal peptide" evidence="1">
    <location>
        <begin position="1"/>
        <end position="23"/>
    </location>
</feature>
<gene>
    <name evidence="2" type="ORF">C5745_03280</name>
</gene>
<name>A0A2S9J875_9SPHI</name>
<dbReference type="RefSeq" id="WP_105715539.1">
    <property type="nucleotide sequence ID" value="NZ_PVBQ01000002.1"/>
</dbReference>
<keyword evidence="3" id="KW-1185">Reference proteome</keyword>
<dbReference type="Proteomes" id="UP000239711">
    <property type="component" value="Unassembled WGS sequence"/>
</dbReference>
<feature type="chain" id="PRO_5015610336" description="Outer membrane protein beta-barrel domain-containing protein" evidence="1">
    <location>
        <begin position="24"/>
        <end position="131"/>
    </location>
</feature>
<evidence type="ECO:0000313" key="2">
    <source>
        <dbReference type="EMBL" id="PRD48974.1"/>
    </source>
</evidence>
<dbReference type="EMBL" id="PVBQ01000002">
    <property type="protein sequence ID" value="PRD48974.1"/>
    <property type="molecule type" value="Genomic_DNA"/>
</dbReference>
<reference evidence="2 3" key="1">
    <citation type="submission" date="2018-02" db="EMBL/GenBank/DDBJ databases">
        <title>The draft genome of Sphingobacterium sp. 5JN-11.</title>
        <authorList>
            <person name="Liu L."/>
            <person name="Li L."/>
            <person name="Liang L."/>
            <person name="Zhang X."/>
            <person name="Wang T."/>
        </authorList>
    </citation>
    <scope>NUCLEOTIDE SEQUENCE [LARGE SCALE GENOMIC DNA]</scope>
    <source>
        <strain evidence="2 3">5JN-11</strain>
    </source>
</reference>
<protein>
    <recommendedName>
        <fullName evidence="4">Outer membrane protein beta-barrel domain-containing protein</fullName>
    </recommendedName>
</protein>
<keyword evidence="1" id="KW-0732">Signal</keyword>
<proteinExistence type="predicted"/>
<organism evidence="2 3">
    <name type="scientific">Sphingobacterium haloxyli</name>
    <dbReference type="NCBI Taxonomy" id="2100533"/>
    <lineage>
        <taxon>Bacteria</taxon>
        <taxon>Pseudomonadati</taxon>
        <taxon>Bacteroidota</taxon>
        <taxon>Sphingobacteriia</taxon>
        <taxon>Sphingobacteriales</taxon>
        <taxon>Sphingobacteriaceae</taxon>
        <taxon>Sphingobacterium</taxon>
    </lineage>
</organism>